<evidence type="ECO:0000313" key="3">
    <source>
        <dbReference type="Proteomes" id="UP000612893"/>
    </source>
</evidence>
<dbReference type="Gene3D" id="3.10.560.10">
    <property type="entry name" value="Outer membrane lipoprotein wza domain like"/>
    <property type="match status" value="1"/>
</dbReference>
<dbReference type="Pfam" id="PF10531">
    <property type="entry name" value="SLBB"/>
    <property type="match status" value="1"/>
</dbReference>
<dbReference type="InterPro" id="IPR051675">
    <property type="entry name" value="Endo/Exo/Phosphatase_dom_1"/>
</dbReference>
<feature type="non-terminal residue" evidence="2">
    <location>
        <position position="1"/>
    </location>
</feature>
<feature type="domain" description="Soluble ligand binding" evidence="1">
    <location>
        <begin position="22"/>
        <end position="74"/>
    </location>
</feature>
<dbReference type="PANTHER" id="PTHR21180:SF32">
    <property type="entry name" value="ENDONUCLEASE_EXONUCLEASE_PHOSPHATASE FAMILY DOMAIN-CONTAINING PROTEIN 1"/>
    <property type="match status" value="1"/>
</dbReference>
<dbReference type="Gene3D" id="1.10.150.310">
    <property type="entry name" value="Tex RuvX-like domain-like"/>
    <property type="match status" value="1"/>
</dbReference>
<dbReference type="InterPro" id="IPR019554">
    <property type="entry name" value="Soluble_ligand-bd"/>
</dbReference>
<dbReference type="PANTHER" id="PTHR21180">
    <property type="entry name" value="ENDONUCLEASE/EXONUCLEASE/PHOSPHATASE FAMILY DOMAIN-CONTAINING PROTEIN 1"/>
    <property type="match status" value="1"/>
</dbReference>
<sequence>PSGGAADAAAADALPAAGGLLVSVTGAVANPGLYRVAKGERASAAIAAAGGLTADADPNRMPNLAARLKDGQEVKVPARTAPARGAASSRTTRVSLNAATTDELAAVPGFTADLAEAAVRYRQDYGGFSSMRELVTVLGMGEADYLIARSYLTV</sequence>
<name>A0A934K2R6_9BACT</name>
<protein>
    <submittedName>
        <fullName evidence="2">Helix-hairpin-helix domain-containing protein</fullName>
    </submittedName>
</protein>
<dbReference type="SUPFAM" id="SSF47781">
    <property type="entry name" value="RuvA domain 2-like"/>
    <property type="match status" value="1"/>
</dbReference>
<dbReference type="Proteomes" id="UP000612893">
    <property type="component" value="Unassembled WGS sequence"/>
</dbReference>
<evidence type="ECO:0000259" key="1">
    <source>
        <dbReference type="Pfam" id="PF10531"/>
    </source>
</evidence>
<evidence type="ECO:0000313" key="2">
    <source>
        <dbReference type="EMBL" id="MBJ7597385.1"/>
    </source>
</evidence>
<dbReference type="Pfam" id="PF12836">
    <property type="entry name" value="HHH_3"/>
    <property type="match status" value="1"/>
</dbReference>
<proteinExistence type="predicted"/>
<gene>
    <name evidence="2" type="ORF">JF922_04785</name>
</gene>
<dbReference type="GO" id="GO:0015628">
    <property type="term" value="P:protein secretion by the type II secretion system"/>
    <property type="evidence" value="ECO:0007669"/>
    <property type="project" value="TreeGrafter"/>
</dbReference>
<dbReference type="GO" id="GO:0015627">
    <property type="term" value="C:type II protein secretion system complex"/>
    <property type="evidence" value="ECO:0007669"/>
    <property type="project" value="TreeGrafter"/>
</dbReference>
<comment type="caution">
    <text evidence="2">The sequence shown here is derived from an EMBL/GenBank/DDBJ whole genome shotgun (WGS) entry which is preliminary data.</text>
</comment>
<dbReference type="RefSeq" id="WP_338199559.1">
    <property type="nucleotide sequence ID" value="NZ_JAEKNR010000059.1"/>
</dbReference>
<organism evidence="2 3">
    <name type="scientific">Candidatus Nephthysia bennettiae</name>
    <dbReference type="NCBI Taxonomy" id="3127016"/>
    <lineage>
        <taxon>Bacteria</taxon>
        <taxon>Bacillati</taxon>
        <taxon>Candidatus Dormiibacterota</taxon>
        <taxon>Candidatus Dormibacteria</taxon>
        <taxon>Candidatus Dormibacterales</taxon>
        <taxon>Candidatus Dormibacteraceae</taxon>
        <taxon>Candidatus Nephthysia</taxon>
    </lineage>
</organism>
<keyword evidence="3" id="KW-1185">Reference proteome</keyword>
<reference evidence="2" key="1">
    <citation type="submission" date="2020-10" db="EMBL/GenBank/DDBJ databases">
        <title>Ca. Dormibacterota MAGs.</title>
        <authorList>
            <person name="Montgomery K."/>
        </authorList>
    </citation>
    <scope>NUCLEOTIDE SEQUENCE [LARGE SCALE GENOMIC DNA]</scope>
    <source>
        <strain evidence="2">SC8812_S17_10</strain>
    </source>
</reference>
<dbReference type="AlphaFoldDB" id="A0A934K2R6"/>
<accession>A0A934K2R6</accession>
<dbReference type="InterPro" id="IPR010994">
    <property type="entry name" value="RuvA_2-like"/>
</dbReference>
<dbReference type="EMBL" id="JAEKNR010000059">
    <property type="protein sequence ID" value="MBJ7597385.1"/>
    <property type="molecule type" value="Genomic_DNA"/>
</dbReference>